<dbReference type="Proteomes" id="UP000233556">
    <property type="component" value="Unassembled WGS sequence"/>
</dbReference>
<keyword evidence="2" id="KW-1185">Reference proteome</keyword>
<organism evidence="1 2">
    <name type="scientific">Limosa lapponica baueri</name>
    <dbReference type="NCBI Taxonomy" id="1758121"/>
    <lineage>
        <taxon>Eukaryota</taxon>
        <taxon>Metazoa</taxon>
        <taxon>Chordata</taxon>
        <taxon>Craniata</taxon>
        <taxon>Vertebrata</taxon>
        <taxon>Euteleostomi</taxon>
        <taxon>Archelosauria</taxon>
        <taxon>Archosauria</taxon>
        <taxon>Dinosauria</taxon>
        <taxon>Saurischia</taxon>
        <taxon>Theropoda</taxon>
        <taxon>Coelurosauria</taxon>
        <taxon>Aves</taxon>
        <taxon>Neognathae</taxon>
        <taxon>Neoaves</taxon>
        <taxon>Charadriiformes</taxon>
        <taxon>Scolopacidae</taxon>
        <taxon>Limosa</taxon>
    </lineage>
</organism>
<sequence>MQHLFLLDYSGTLFFLCTPGHPCQALAHGIKDVRRMSLAEKDLGVLVDCRLNMSQQCAQVAKNANSILACVRKTVASRTHLKGGCRETGVSLFSQVTGVSELEKAILTISAELEGIENRTIDAIEALQEEVSQIDQSERVSKDLDEIWKRTQMKYKRQCMKYKKTILNTGFKKCGNG</sequence>
<dbReference type="AlphaFoldDB" id="A0A2I0TJC3"/>
<evidence type="ECO:0000313" key="1">
    <source>
        <dbReference type="EMBL" id="PKU33914.1"/>
    </source>
</evidence>
<dbReference type="OrthoDB" id="8949317at2759"/>
<accession>A0A2I0TJC3</accession>
<proteinExistence type="predicted"/>
<evidence type="ECO:0000313" key="2">
    <source>
        <dbReference type="Proteomes" id="UP000233556"/>
    </source>
</evidence>
<name>A0A2I0TJC3_LIMLA</name>
<protein>
    <submittedName>
        <fullName evidence="1">Uncharacterized protein</fullName>
    </submittedName>
</protein>
<gene>
    <name evidence="1" type="ORF">llap_15780</name>
</gene>
<reference evidence="2" key="2">
    <citation type="submission" date="2017-12" db="EMBL/GenBank/DDBJ databases">
        <title>Genome sequence of the Bar-tailed Godwit (Limosa lapponica baueri).</title>
        <authorList>
            <person name="Lima N.C.B."/>
            <person name="Parody-Merino A.M."/>
            <person name="Battley P.F."/>
            <person name="Fidler A.E."/>
            <person name="Prosdocimi F."/>
        </authorList>
    </citation>
    <scope>NUCLEOTIDE SEQUENCE [LARGE SCALE GENOMIC DNA]</scope>
</reference>
<reference evidence="2" key="1">
    <citation type="submission" date="2017-11" db="EMBL/GenBank/DDBJ databases">
        <authorList>
            <person name="Lima N.C."/>
            <person name="Parody-Merino A.M."/>
            <person name="Battley P.F."/>
            <person name="Fidler A.E."/>
            <person name="Prosdocimi F."/>
        </authorList>
    </citation>
    <scope>NUCLEOTIDE SEQUENCE [LARGE SCALE GENOMIC DNA]</scope>
</reference>
<dbReference type="EMBL" id="KZ509595">
    <property type="protein sequence ID" value="PKU33914.1"/>
    <property type="molecule type" value="Genomic_DNA"/>
</dbReference>